<evidence type="ECO:0000313" key="5">
    <source>
        <dbReference type="EMBL" id="EPZ35945.1"/>
    </source>
</evidence>
<dbReference type="PANTHER" id="PTHR10544">
    <property type="entry name" value="60S RIBOSOMAL PROTEIN L28"/>
    <property type="match status" value="1"/>
</dbReference>
<name>A0A075B096_ROZAC</name>
<dbReference type="Gene3D" id="3.30.390.110">
    <property type="match status" value="1"/>
</dbReference>
<keyword evidence="2" id="KW-0689">Ribosomal protein</keyword>
<keyword evidence="3" id="KW-0687">Ribonucleoprotein</keyword>
<dbReference type="GO" id="GO:0006412">
    <property type="term" value="P:translation"/>
    <property type="evidence" value="ECO:0007669"/>
    <property type="project" value="InterPro"/>
</dbReference>
<evidence type="ECO:0000256" key="1">
    <source>
        <dbReference type="ARBA" id="ARBA00007926"/>
    </source>
</evidence>
<dbReference type="GO" id="GO:0005840">
    <property type="term" value="C:ribosome"/>
    <property type="evidence" value="ECO:0007669"/>
    <property type="project" value="UniProtKB-KW"/>
</dbReference>
<proteinExistence type="inferred from homology"/>
<dbReference type="GO" id="GO:1990904">
    <property type="term" value="C:ribonucleoprotein complex"/>
    <property type="evidence" value="ECO:0007669"/>
    <property type="project" value="UniProtKB-KW"/>
</dbReference>
<dbReference type="AlphaFoldDB" id="A0A075B096"/>
<feature type="domain" description="Ribosomal eL28/Mak16" evidence="4">
    <location>
        <begin position="18"/>
        <end position="126"/>
    </location>
</feature>
<dbReference type="OrthoDB" id="338850at2759"/>
<evidence type="ECO:0000259" key="4">
    <source>
        <dbReference type="Pfam" id="PF01778"/>
    </source>
</evidence>
<dbReference type="STRING" id="988480.A0A075B096"/>
<keyword evidence="6" id="KW-1185">Reference proteome</keyword>
<protein>
    <submittedName>
        <fullName evidence="5">Ribosomal L28e protein family domain-containing protein</fullName>
    </submittedName>
</protein>
<gene>
    <name evidence="5" type="ORF">O9G_003998</name>
</gene>
<evidence type="ECO:0000256" key="3">
    <source>
        <dbReference type="ARBA" id="ARBA00023274"/>
    </source>
</evidence>
<dbReference type="Pfam" id="PF01778">
    <property type="entry name" value="Ribosomal_L28e"/>
    <property type="match status" value="1"/>
</dbReference>
<dbReference type="OMA" id="GKYGQRP"/>
<accession>A0A075B096</accession>
<evidence type="ECO:0000313" key="6">
    <source>
        <dbReference type="Proteomes" id="UP000030755"/>
    </source>
</evidence>
<dbReference type="EMBL" id="KE560703">
    <property type="protein sequence ID" value="EPZ35945.1"/>
    <property type="molecule type" value="Genomic_DNA"/>
</dbReference>
<dbReference type="InterPro" id="IPR029004">
    <property type="entry name" value="Ribosomal_eL28/Mak16"/>
</dbReference>
<reference evidence="5 6" key="1">
    <citation type="journal article" date="2013" name="Curr. Biol.">
        <title>Shared signatures of parasitism and phylogenomics unite Cryptomycota and microsporidia.</title>
        <authorList>
            <person name="James T.Y."/>
            <person name="Pelin A."/>
            <person name="Bonen L."/>
            <person name="Ahrendt S."/>
            <person name="Sain D."/>
            <person name="Corradi N."/>
            <person name="Stajich J.E."/>
        </authorList>
    </citation>
    <scope>NUCLEOTIDE SEQUENCE [LARGE SCALE GENOMIC DNA]</scope>
    <source>
        <strain evidence="5 6">CSF55</strain>
    </source>
</reference>
<comment type="similarity">
    <text evidence="1">Belongs to the eukaryotic ribosomal protein eL28 family.</text>
</comment>
<dbReference type="Proteomes" id="UP000030755">
    <property type="component" value="Unassembled WGS sequence"/>
</dbReference>
<evidence type="ECO:0000256" key="2">
    <source>
        <dbReference type="ARBA" id="ARBA00022980"/>
    </source>
</evidence>
<dbReference type="InterPro" id="IPR002672">
    <property type="entry name" value="Ribosomal_eL28"/>
</dbReference>
<organism evidence="5 6">
    <name type="scientific">Rozella allomycis (strain CSF55)</name>
    <dbReference type="NCBI Taxonomy" id="988480"/>
    <lineage>
        <taxon>Eukaryota</taxon>
        <taxon>Fungi</taxon>
        <taxon>Fungi incertae sedis</taxon>
        <taxon>Cryptomycota</taxon>
        <taxon>Cryptomycota incertae sedis</taxon>
        <taxon>Rozella</taxon>
    </lineage>
</organism>
<sequence>MSMTLAAKKYGIDKSSELTWLLIRNQNSFLVKRNGTQFSSEKGNLMNKHCLTYSGLANKDVVDVAPGAKRGVVLTTRSRKNGKFVSHEIPKGSRRVYRSLKKNLSNNFYRADLTKAAVARASALAKTARVNKKPVNKPSPRRK</sequence>
<dbReference type="HOGENOM" id="CLU_106801_1_0_1"/>
<dbReference type="GO" id="GO:0003735">
    <property type="term" value="F:structural constituent of ribosome"/>
    <property type="evidence" value="ECO:0007669"/>
    <property type="project" value="InterPro"/>
</dbReference>